<dbReference type="GO" id="GO:0042393">
    <property type="term" value="F:histone binding"/>
    <property type="evidence" value="ECO:0007669"/>
    <property type="project" value="TreeGrafter"/>
</dbReference>
<dbReference type="AlphaFoldDB" id="A0A9P4P3P2"/>
<keyword evidence="1" id="KW-0677">Repeat</keyword>
<name>A0A9P4P3P2_9PEZI</name>
<evidence type="ECO:0000313" key="6">
    <source>
        <dbReference type="EMBL" id="KAF2436064.1"/>
    </source>
</evidence>
<dbReference type="Pfam" id="PF10516">
    <property type="entry name" value="SHNi-TPR"/>
    <property type="match status" value="1"/>
</dbReference>
<dbReference type="PANTHER" id="PTHR15081">
    <property type="entry name" value="NUCLEAR AUTOANTIGENIC SPERM PROTEIN NASP -RELATED"/>
    <property type="match status" value="1"/>
</dbReference>
<evidence type="ECO:0000259" key="5">
    <source>
        <dbReference type="Pfam" id="PF10516"/>
    </source>
</evidence>
<dbReference type="InterPro" id="IPR019544">
    <property type="entry name" value="Tetratricopeptide_SHNi-TPR_dom"/>
</dbReference>
<sequence>MAEITDTTNAPVGDEGQPKDTAQFMKLITEASLQYSLKNYNEAAELYSTATEIQSGLNGEMALENAELLFLYGRCLYKVAVSKSDVLGGQLATEKPKTSAAEVPALVGPSATEKLVEAAVEAKEEREEGKKGKGEDGIANRPYFEITGDDNWDTDSDEEGEGDAQAEAVEEEDDLANAYEILDIARVLLIRQIDALNDAPNESAEGKGKGKATGELSPELRHFKERLADTHDLQAEISLENERFDDAIVDTRSALTIWQELHPKATNIIAEGHYKLSLALEMASNVDQTKEEAEEGGADGDAPKRTPEESEKLKEESIQQMDAAIESCRLRLAKEEAELSTLRGEKAKAVAKSIDDVKEIIEDMEQRVLDLKNPALPDANPMADLLKGMLGESPAQAKARVDEQSKNANDLSGLVRKKKPEVEEGGAVGGASSAPNGKRKLDDGEGEESDGKKARLEG</sequence>
<feature type="region of interest" description="Disordered" evidence="4">
    <location>
        <begin position="123"/>
        <end position="167"/>
    </location>
</feature>
<keyword evidence="3" id="KW-0175">Coiled coil</keyword>
<dbReference type="InterPro" id="IPR051730">
    <property type="entry name" value="NASP-like"/>
</dbReference>
<keyword evidence="2" id="KW-0802">TPR repeat</keyword>
<evidence type="ECO:0000256" key="4">
    <source>
        <dbReference type="SAM" id="MobiDB-lite"/>
    </source>
</evidence>
<dbReference type="GO" id="GO:0006335">
    <property type="term" value="P:DNA replication-dependent chromatin assembly"/>
    <property type="evidence" value="ECO:0007669"/>
    <property type="project" value="TreeGrafter"/>
</dbReference>
<feature type="compositionally biased region" description="Basic and acidic residues" evidence="4">
    <location>
        <begin position="301"/>
        <end position="316"/>
    </location>
</feature>
<comment type="caution">
    <text evidence="6">The sequence shown here is derived from an EMBL/GenBank/DDBJ whole genome shotgun (WGS) entry which is preliminary data.</text>
</comment>
<dbReference type="GO" id="GO:0005654">
    <property type="term" value="C:nucleoplasm"/>
    <property type="evidence" value="ECO:0007669"/>
    <property type="project" value="TreeGrafter"/>
</dbReference>
<dbReference type="OrthoDB" id="5587616at2759"/>
<feature type="compositionally biased region" description="Acidic residues" evidence="4">
    <location>
        <begin position="147"/>
        <end position="167"/>
    </location>
</feature>
<keyword evidence="7" id="KW-1185">Reference proteome</keyword>
<dbReference type="EMBL" id="MU007011">
    <property type="protein sequence ID" value="KAF2436064.1"/>
    <property type="molecule type" value="Genomic_DNA"/>
</dbReference>
<feature type="region of interest" description="Disordered" evidence="4">
    <location>
        <begin position="391"/>
        <end position="458"/>
    </location>
</feature>
<feature type="coiled-coil region" evidence="3">
    <location>
        <begin position="318"/>
        <end position="367"/>
    </location>
</feature>
<dbReference type="PANTHER" id="PTHR15081:SF1">
    <property type="entry name" value="NUCLEAR AUTOANTIGENIC SPERM PROTEIN"/>
    <property type="match status" value="1"/>
</dbReference>
<feature type="compositionally biased region" description="Basic and acidic residues" evidence="4">
    <location>
        <begin position="439"/>
        <end position="458"/>
    </location>
</feature>
<accession>A0A9P4P3P2</accession>
<protein>
    <recommendedName>
        <fullName evidence="5">Tetratricopeptide SHNi-TPR domain-containing protein</fullName>
    </recommendedName>
</protein>
<gene>
    <name evidence="6" type="ORF">EJ08DRAFT_624550</name>
</gene>
<reference evidence="6" key="1">
    <citation type="journal article" date="2020" name="Stud. Mycol.">
        <title>101 Dothideomycetes genomes: a test case for predicting lifestyles and emergence of pathogens.</title>
        <authorList>
            <person name="Haridas S."/>
            <person name="Albert R."/>
            <person name="Binder M."/>
            <person name="Bloem J."/>
            <person name="Labutti K."/>
            <person name="Salamov A."/>
            <person name="Andreopoulos B."/>
            <person name="Baker S."/>
            <person name="Barry K."/>
            <person name="Bills G."/>
            <person name="Bluhm B."/>
            <person name="Cannon C."/>
            <person name="Castanera R."/>
            <person name="Culley D."/>
            <person name="Daum C."/>
            <person name="Ezra D."/>
            <person name="Gonzalez J."/>
            <person name="Henrissat B."/>
            <person name="Kuo A."/>
            <person name="Liang C."/>
            <person name="Lipzen A."/>
            <person name="Lutzoni F."/>
            <person name="Magnuson J."/>
            <person name="Mondo S."/>
            <person name="Nolan M."/>
            <person name="Ohm R."/>
            <person name="Pangilinan J."/>
            <person name="Park H.-J."/>
            <person name="Ramirez L."/>
            <person name="Alfaro M."/>
            <person name="Sun H."/>
            <person name="Tritt A."/>
            <person name="Yoshinaga Y."/>
            <person name="Zwiers L.-H."/>
            <person name="Turgeon B."/>
            <person name="Goodwin S."/>
            <person name="Spatafora J."/>
            <person name="Crous P."/>
            <person name="Grigoriev I."/>
        </authorList>
    </citation>
    <scope>NUCLEOTIDE SEQUENCE</scope>
    <source>
        <strain evidence="6">CBS 130266</strain>
    </source>
</reference>
<evidence type="ECO:0000256" key="1">
    <source>
        <dbReference type="ARBA" id="ARBA00022737"/>
    </source>
</evidence>
<proteinExistence type="predicted"/>
<evidence type="ECO:0000256" key="3">
    <source>
        <dbReference type="SAM" id="Coils"/>
    </source>
</evidence>
<dbReference type="GO" id="GO:0034080">
    <property type="term" value="P:CENP-A containing chromatin assembly"/>
    <property type="evidence" value="ECO:0007669"/>
    <property type="project" value="TreeGrafter"/>
</dbReference>
<organism evidence="6 7">
    <name type="scientific">Tothia fuscella</name>
    <dbReference type="NCBI Taxonomy" id="1048955"/>
    <lineage>
        <taxon>Eukaryota</taxon>
        <taxon>Fungi</taxon>
        <taxon>Dikarya</taxon>
        <taxon>Ascomycota</taxon>
        <taxon>Pezizomycotina</taxon>
        <taxon>Dothideomycetes</taxon>
        <taxon>Pleosporomycetidae</taxon>
        <taxon>Venturiales</taxon>
        <taxon>Cylindrosympodiaceae</taxon>
        <taxon>Tothia</taxon>
    </lineage>
</organism>
<dbReference type="InterPro" id="IPR011990">
    <property type="entry name" value="TPR-like_helical_dom_sf"/>
</dbReference>
<feature type="domain" description="Tetratricopeptide SHNi-TPR" evidence="5">
    <location>
        <begin position="228"/>
        <end position="263"/>
    </location>
</feature>
<evidence type="ECO:0000313" key="7">
    <source>
        <dbReference type="Proteomes" id="UP000800235"/>
    </source>
</evidence>
<feature type="compositionally biased region" description="Basic and acidic residues" evidence="4">
    <location>
        <begin position="123"/>
        <end position="138"/>
    </location>
</feature>
<dbReference type="Gene3D" id="1.25.40.10">
    <property type="entry name" value="Tetratricopeptide repeat domain"/>
    <property type="match status" value="1"/>
</dbReference>
<feature type="region of interest" description="Disordered" evidence="4">
    <location>
        <begin position="286"/>
        <end position="316"/>
    </location>
</feature>
<evidence type="ECO:0000256" key="2">
    <source>
        <dbReference type="ARBA" id="ARBA00022803"/>
    </source>
</evidence>
<dbReference type="Proteomes" id="UP000800235">
    <property type="component" value="Unassembled WGS sequence"/>
</dbReference>